<keyword evidence="4" id="KW-0540">Nuclease</keyword>
<feature type="non-terminal residue" evidence="9">
    <location>
        <position position="573"/>
    </location>
</feature>
<keyword evidence="5" id="KW-0378">Hydrolase</keyword>
<name>A0A382A6S4_9ZZZZ</name>
<dbReference type="EMBL" id="UINC01024114">
    <property type="protein sequence ID" value="SVA97134.1"/>
    <property type="molecule type" value="Genomic_DNA"/>
</dbReference>
<dbReference type="Pfam" id="PF00773">
    <property type="entry name" value="RNB"/>
    <property type="match status" value="1"/>
</dbReference>
<gene>
    <name evidence="9" type="ORF">METZ01_LOCUS149988</name>
</gene>
<dbReference type="Pfam" id="PF17876">
    <property type="entry name" value="CSD2"/>
    <property type="match status" value="1"/>
</dbReference>
<dbReference type="InterPro" id="IPR012340">
    <property type="entry name" value="NA-bd_OB-fold"/>
</dbReference>
<evidence type="ECO:0000256" key="7">
    <source>
        <dbReference type="ARBA" id="ARBA00022884"/>
    </source>
</evidence>
<evidence type="ECO:0000256" key="6">
    <source>
        <dbReference type="ARBA" id="ARBA00022839"/>
    </source>
</evidence>
<proteinExistence type="inferred from homology"/>
<dbReference type="NCBIfam" id="TIGR00358">
    <property type="entry name" value="3_prime_RNase"/>
    <property type="match status" value="1"/>
</dbReference>
<dbReference type="GO" id="GO:0003723">
    <property type="term" value="F:RNA binding"/>
    <property type="evidence" value="ECO:0007669"/>
    <property type="project" value="UniProtKB-KW"/>
</dbReference>
<evidence type="ECO:0000256" key="3">
    <source>
        <dbReference type="ARBA" id="ARBA00022490"/>
    </source>
</evidence>
<dbReference type="InterPro" id="IPR001900">
    <property type="entry name" value="RNase_II/R"/>
</dbReference>
<dbReference type="SUPFAM" id="SSF50249">
    <property type="entry name" value="Nucleic acid-binding proteins"/>
    <property type="match status" value="2"/>
</dbReference>
<dbReference type="InterPro" id="IPR040476">
    <property type="entry name" value="CSD2"/>
</dbReference>
<accession>A0A382A6S4</accession>
<feature type="domain" description="RNB" evidence="8">
    <location>
        <begin position="181"/>
        <end position="522"/>
    </location>
</feature>
<dbReference type="HAMAP" id="MF_01895">
    <property type="entry name" value="RNase_R"/>
    <property type="match status" value="1"/>
</dbReference>
<dbReference type="InterPro" id="IPR004476">
    <property type="entry name" value="RNase_II/RNase_R"/>
</dbReference>
<dbReference type="Gene3D" id="2.40.50.140">
    <property type="entry name" value="Nucleic acid-binding proteins"/>
    <property type="match status" value="1"/>
</dbReference>
<organism evidence="9">
    <name type="scientific">marine metagenome</name>
    <dbReference type="NCBI Taxonomy" id="408172"/>
    <lineage>
        <taxon>unclassified sequences</taxon>
        <taxon>metagenomes</taxon>
        <taxon>ecological metagenomes</taxon>
    </lineage>
</organism>
<sequence>MNKKKLLKGKLEINTKGKFIIVSKNINHTIIVNESSLKYFDGDEVEFFISKRKRKGKYLATIEKLLNREKNSYVGNIQINENFAFAILDEKKIHVDVFIPRENIKKAQDGDKVIVEILNWRKNDLSPIGRVIEILGKPGDHETEIKTIIKQNELPLKFPNHVEEYAKNINKKISSKEIEKRRDVREILTFTIDPEDAKDFDDAISFRKTGKNIYEIGIHIADVGHYVEKNSILDKEALNRATSIYLVDRVVPMLPEILSNNVCSLRPQEEKYTFSAIFNINNKGEILEEWFGKSAIKSNRRFSYAEAQEIIETRKGKIRKEIALKKKEYKVKEEMVKAILILNEIATTLRKERKRQGSINFNKKEITFKLDEKKNPIEVIFKESKEANKLIEEFMLLANKKVAELFKKLKKEPSVYRIHDAPDKEKLKALKTIVKEFGYSLDISSREGTSRTLNKLLVEVKGTKEQNLIETLAIRSMSKAEYSTQNIGHYGLGFKDYTHFTSPIRRYPDILVHRLLNECLNKGKQKKQKGLSSKCKHCSERETSAIKAERESTKYMQIKYMQDKKEIKFKGII</sequence>
<keyword evidence="3" id="KW-0963">Cytoplasm</keyword>
<dbReference type="PANTHER" id="PTHR23355">
    <property type="entry name" value="RIBONUCLEASE"/>
    <property type="match status" value="1"/>
</dbReference>
<keyword evidence="7" id="KW-0694">RNA-binding</keyword>
<dbReference type="InterPro" id="IPR022966">
    <property type="entry name" value="RNase_II/R_CS"/>
</dbReference>
<dbReference type="AlphaFoldDB" id="A0A382A6S4"/>
<dbReference type="EC" id="3.1.13.1" evidence="2"/>
<evidence type="ECO:0000256" key="4">
    <source>
        <dbReference type="ARBA" id="ARBA00022722"/>
    </source>
</evidence>
<protein>
    <recommendedName>
        <fullName evidence="2">exoribonuclease II</fullName>
        <ecNumber evidence="2">3.1.13.1</ecNumber>
    </recommendedName>
</protein>
<dbReference type="GO" id="GO:0006402">
    <property type="term" value="P:mRNA catabolic process"/>
    <property type="evidence" value="ECO:0007669"/>
    <property type="project" value="TreeGrafter"/>
</dbReference>
<dbReference type="GO" id="GO:0008859">
    <property type="term" value="F:exoribonuclease II activity"/>
    <property type="evidence" value="ECO:0007669"/>
    <property type="project" value="UniProtKB-EC"/>
</dbReference>
<evidence type="ECO:0000259" key="8">
    <source>
        <dbReference type="SMART" id="SM00955"/>
    </source>
</evidence>
<dbReference type="SMART" id="SM00955">
    <property type="entry name" value="RNB"/>
    <property type="match status" value="1"/>
</dbReference>
<evidence type="ECO:0000256" key="2">
    <source>
        <dbReference type="ARBA" id="ARBA00012163"/>
    </source>
</evidence>
<evidence type="ECO:0000256" key="5">
    <source>
        <dbReference type="ARBA" id="ARBA00022801"/>
    </source>
</evidence>
<dbReference type="PROSITE" id="PS01175">
    <property type="entry name" value="RIBONUCLEASE_II"/>
    <property type="match status" value="1"/>
</dbReference>
<dbReference type="InterPro" id="IPR011805">
    <property type="entry name" value="RNase_R"/>
</dbReference>
<keyword evidence="6" id="KW-0269">Exonuclease</keyword>
<dbReference type="PANTHER" id="PTHR23355:SF9">
    <property type="entry name" value="DIS3-LIKE EXONUCLEASE 2"/>
    <property type="match status" value="1"/>
</dbReference>
<evidence type="ECO:0000313" key="9">
    <source>
        <dbReference type="EMBL" id="SVA97134.1"/>
    </source>
</evidence>
<dbReference type="InterPro" id="IPR050180">
    <property type="entry name" value="RNR_Ribonuclease"/>
</dbReference>
<reference evidence="9" key="1">
    <citation type="submission" date="2018-05" db="EMBL/GenBank/DDBJ databases">
        <authorList>
            <person name="Lanie J.A."/>
            <person name="Ng W.-L."/>
            <person name="Kazmierczak K.M."/>
            <person name="Andrzejewski T.M."/>
            <person name="Davidsen T.M."/>
            <person name="Wayne K.J."/>
            <person name="Tettelin H."/>
            <person name="Glass J.I."/>
            <person name="Rusch D."/>
            <person name="Podicherti R."/>
            <person name="Tsui H.-C.T."/>
            <person name="Winkler M.E."/>
        </authorList>
    </citation>
    <scope>NUCLEOTIDE SEQUENCE</scope>
</reference>
<dbReference type="GO" id="GO:0005829">
    <property type="term" value="C:cytosol"/>
    <property type="evidence" value="ECO:0007669"/>
    <property type="project" value="TreeGrafter"/>
</dbReference>
<evidence type="ECO:0000256" key="1">
    <source>
        <dbReference type="ARBA" id="ARBA00001849"/>
    </source>
</evidence>
<comment type="catalytic activity">
    <reaction evidence="1">
        <text>Exonucleolytic cleavage in the 3'- to 5'-direction to yield nucleoside 5'-phosphates.</text>
        <dbReference type="EC" id="3.1.13.1"/>
    </reaction>
</comment>